<evidence type="ECO:0000313" key="9">
    <source>
        <dbReference type="Proteomes" id="UP000195766"/>
    </source>
</evidence>
<evidence type="ECO:0000256" key="3">
    <source>
        <dbReference type="ARBA" id="ARBA00022723"/>
    </source>
</evidence>
<evidence type="ECO:0000256" key="5">
    <source>
        <dbReference type="ARBA" id="ARBA00022764"/>
    </source>
</evidence>
<feature type="domain" description="CopC" evidence="7">
    <location>
        <begin position="45"/>
        <end position="138"/>
    </location>
</feature>
<dbReference type="InterPro" id="IPR032694">
    <property type="entry name" value="CopC/D"/>
</dbReference>
<evidence type="ECO:0000259" key="7">
    <source>
        <dbReference type="Pfam" id="PF04234"/>
    </source>
</evidence>
<gene>
    <name evidence="8" type="ORF">FM111_09515</name>
</gene>
<sequence length="139" mass="14418">MGFVRNCLQGLNGLHLETIMSTLSPLPFIAVSAAVLLSAAPAAAHARLVSATPAAKSSVASPRVVTLTFSDRVAPAFSSFDVVNAAGAKATVRTQVSQDGKTITGTLARPLAAGSYIVNWRIASTDGHRMTGSYDFTVR</sequence>
<organism evidence="8 9">
    <name type="scientific">Brevundimonas diminuta 3F5N</name>
    <dbReference type="NCBI Taxonomy" id="1255603"/>
    <lineage>
        <taxon>Bacteria</taxon>
        <taxon>Pseudomonadati</taxon>
        <taxon>Pseudomonadota</taxon>
        <taxon>Alphaproteobacteria</taxon>
        <taxon>Caulobacterales</taxon>
        <taxon>Caulobacteraceae</taxon>
        <taxon>Brevundimonas</taxon>
    </lineage>
</organism>
<evidence type="ECO:0000256" key="4">
    <source>
        <dbReference type="ARBA" id="ARBA00022729"/>
    </source>
</evidence>
<dbReference type="GO" id="GO:0005886">
    <property type="term" value="C:plasma membrane"/>
    <property type="evidence" value="ECO:0007669"/>
    <property type="project" value="TreeGrafter"/>
</dbReference>
<dbReference type="InterPro" id="IPR047685">
    <property type="entry name" value="CopC-like"/>
</dbReference>
<evidence type="ECO:0000313" key="8">
    <source>
        <dbReference type="EMBL" id="SJM63327.1"/>
    </source>
</evidence>
<reference evidence="8 9" key="1">
    <citation type="submission" date="2017-02" db="EMBL/GenBank/DDBJ databases">
        <authorList>
            <person name="Peterson S.W."/>
        </authorList>
    </citation>
    <scope>NUCLEOTIDE SEQUENCE [LARGE SCALE GENOMIC DNA]</scope>
    <source>
        <strain evidence="8 9">3F5N</strain>
    </source>
</reference>
<dbReference type="Pfam" id="PF04234">
    <property type="entry name" value="CopC"/>
    <property type="match status" value="1"/>
</dbReference>
<accession>A0A1R4G5H5</accession>
<dbReference type="GO" id="GO:0046688">
    <property type="term" value="P:response to copper ion"/>
    <property type="evidence" value="ECO:0007669"/>
    <property type="project" value="InterPro"/>
</dbReference>
<comment type="subcellular location">
    <subcellularLocation>
        <location evidence="1">Periplasm</location>
    </subcellularLocation>
</comment>
<proteinExistence type="inferred from homology"/>
<keyword evidence="6" id="KW-0186">Copper</keyword>
<dbReference type="InterPro" id="IPR007348">
    <property type="entry name" value="CopC_dom"/>
</dbReference>
<dbReference type="InterPro" id="IPR014756">
    <property type="entry name" value="Ig_E-set"/>
</dbReference>
<dbReference type="SUPFAM" id="SSF81296">
    <property type="entry name" value="E set domains"/>
    <property type="match status" value="1"/>
</dbReference>
<dbReference type="Proteomes" id="UP000195766">
    <property type="component" value="Unassembled WGS sequence"/>
</dbReference>
<keyword evidence="5" id="KW-0574">Periplasm</keyword>
<dbReference type="AlphaFoldDB" id="A0A1R4G5H5"/>
<dbReference type="InterPro" id="IPR014755">
    <property type="entry name" value="Cu-Rt/internalin_Ig-like"/>
</dbReference>
<dbReference type="GO" id="GO:0006825">
    <property type="term" value="P:copper ion transport"/>
    <property type="evidence" value="ECO:0007669"/>
    <property type="project" value="InterPro"/>
</dbReference>
<name>A0A1R4G5H5_BREDI</name>
<evidence type="ECO:0000256" key="2">
    <source>
        <dbReference type="ARBA" id="ARBA00010509"/>
    </source>
</evidence>
<dbReference type="PANTHER" id="PTHR34820">
    <property type="entry name" value="INNER MEMBRANE PROTEIN YEBZ"/>
    <property type="match status" value="1"/>
</dbReference>
<dbReference type="PANTHER" id="PTHR34820:SF4">
    <property type="entry name" value="INNER MEMBRANE PROTEIN YEBZ"/>
    <property type="match status" value="1"/>
</dbReference>
<keyword evidence="4" id="KW-0732">Signal</keyword>
<dbReference type="GO" id="GO:0005507">
    <property type="term" value="F:copper ion binding"/>
    <property type="evidence" value="ECO:0007669"/>
    <property type="project" value="InterPro"/>
</dbReference>
<keyword evidence="3" id="KW-0479">Metal-binding</keyword>
<dbReference type="EMBL" id="FUIE01000049">
    <property type="protein sequence ID" value="SJM63327.1"/>
    <property type="molecule type" value="Genomic_DNA"/>
</dbReference>
<evidence type="ECO:0000256" key="1">
    <source>
        <dbReference type="ARBA" id="ARBA00004418"/>
    </source>
</evidence>
<dbReference type="NCBIfam" id="NF033814">
    <property type="entry name" value="copper_CopC"/>
    <property type="match status" value="1"/>
</dbReference>
<evidence type="ECO:0000256" key="6">
    <source>
        <dbReference type="ARBA" id="ARBA00023008"/>
    </source>
</evidence>
<comment type="similarity">
    <text evidence="2">Belongs to the CopC family.</text>
</comment>
<protein>
    <submittedName>
        <fullName evidence="8">Copper resistance protein CopC</fullName>
    </submittedName>
</protein>
<dbReference type="Gene3D" id="2.60.40.1220">
    <property type="match status" value="1"/>
</dbReference>
<dbReference type="GO" id="GO:0042597">
    <property type="term" value="C:periplasmic space"/>
    <property type="evidence" value="ECO:0007669"/>
    <property type="project" value="UniProtKB-SubCell"/>
</dbReference>